<dbReference type="InterPro" id="IPR051464">
    <property type="entry name" value="Peptidase_M42_aminopept"/>
</dbReference>
<evidence type="ECO:0000256" key="1">
    <source>
        <dbReference type="ARBA" id="ARBA00022723"/>
    </source>
</evidence>
<dbReference type="Gene3D" id="3.40.630.10">
    <property type="entry name" value="Zn peptidases"/>
    <property type="match status" value="1"/>
</dbReference>
<dbReference type="PANTHER" id="PTHR32481">
    <property type="entry name" value="AMINOPEPTIDASE"/>
    <property type="match status" value="1"/>
</dbReference>
<dbReference type="PANTHER" id="PTHR32481:SF0">
    <property type="entry name" value="AMINOPEPTIDASE YPDE-RELATED"/>
    <property type="match status" value="1"/>
</dbReference>
<reference evidence="3 4" key="1">
    <citation type="submission" date="2018-06" db="EMBL/GenBank/DDBJ databases">
        <title>Extensive metabolic versatility and redundancy in microbially diverse, dynamic hydrothermal sediments.</title>
        <authorList>
            <person name="Dombrowski N."/>
            <person name="Teske A."/>
            <person name="Baker B.J."/>
        </authorList>
    </citation>
    <scope>NUCLEOTIDE SEQUENCE [LARGE SCALE GENOMIC DNA]</scope>
    <source>
        <strain evidence="3">B10_G13</strain>
    </source>
</reference>
<name>A0A660SM22_UNCT6</name>
<dbReference type="Pfam" id="PF05343">
    <property type="entry name" value="Peptidase_M42"/>
    <property type="match status" value="1"/>
</dbReference>
<evidence type="ECO:0000313" key="3">
    <source>
        <dbReference type="EMBL" id="RKX71000.1"/>
    </source>
</evidence>
<evidence type="ECO:0000313" key="4">
    <source>
        <dbReference type="Proteomes" id="UP000271125"/>
    </source>
</evidence>
<proteinExistence type="predicted"/>
<dbReference type="Proteomes" id="UP000271125">
    <property type="component" value="Unassembled WGS sequence"/>
</dbReference>
<feature type="non-terminal residue" evidence="3">
    <location>
        <position position="1"/>
    </location>
</feature>
<dbReference type="EMBL" id="QNBD01000109">
    <property type="protein sequence ID" value="RKX71000.1"/>
    <property type="molecule type" value="Genomic_DNA"/>
</dbReference>
<dbReference type="GO" id="GO:0016787">
    <property type="term" value="F:hydrolase activity"/>
    <property type="evidence" value="ECO:0007669"/>
    <property type="project" value="UniProtKB-KW"/>
</dbReference>
<keyword evidence="2" id="KW-0378">Hydrolase</keyword>
<comment type="caution">
    <text evidence="3">The sequence shown here is derived from an EMBL/GenBank/DDBJ whole genome shotgun (WGS) entry which is preliminary data.</text>
</comment>
<dbReference type="SUPFAM" id="SSF53187">
    <property type="entry name" value="Zn-dependent exopeptidases"/>
    <property type="match status" value="1"/>
</dbReference>
<dbReference type="AlphaFoldDB" id="A0A660SM22"/>
<gene>
    <name evidence="3" type="ORF">DRP43_02895</name>
</gene>
<sequence length="191" mass="20943">GIGDVGNYFAKTIVMENRIIAKSLDDRIGCYIMIEAIKRIKKTKNTLYFVFTVQEEVGIRGARPAAFSINPDVAIAIDVTDTGDTPESSKMEVKLDDGAAIKIMDSGMLTNRKIREKLISLSKKNKIPYQLEILERGTTDAFGIQITAGGIPTGAISIPSRYIHSCSEMVSINDVNACIDLTVAFSKEYND</sequence>
<evidence type="ECO:0000256" key="2">
    <source>
        <dbReference type="ARBA" id="ARBA00022801"/>
    </source>
</evidence>
<protein>
    <submittedName>
        <fullName evidence="3">M42 family peptidase</fullName>
    </submittedName>
</protein>
<dbReference type="InterPro" id="IPR008007">
    <property type="entry name" value="Peptidase_M42"/>
</dbReference>
<organism evidence="3 4">
    <name type="scientific">candidate division TA06 bacterium</name>
    <dbReference type="NCBI Taxonomy" id="2250710"/>
    <lineage>
        <taxon>Bacteria</taxon>
        <taxon>Bacteria division TA06</taxon>
    </lineage>
</organism>
<dbReference type="GO" id="GO:0046872">
    <property type="term" value="F:metal ion binding"/>
    <property type="evidence" value="ECO:0007669"/>
    <property type="project" value="UniProtKB-KW"/>
</dbReference>
<accession>A0A660SM22</accession>
<keyword evidence="1" id="KW-0479">Metal-binding</keyword>